<feature type="region of interest" description="Disordered" evidence="5">
    <location>
        <begin position="323"/>
        <end position="342"/>
    </location>
</feature>
<dbReference type="FunCoup" id="J4G1G1">
    <property type="interactions" value="182"/>
</dbReference>
<dbReference type="AlphaFoldDB" id="J4G1G1"/>
<feature type="region of interest" description="Disordered" evidence="5">
    <location>
        <begin position="286"/>
        <end position="309"/>
    </location>
</feature>
<dbReference type="InterPro" id="IPR013087">
    <property type="entry name" value="Znf_C2H2_type"/>
</dbReference>
<evidence type="ECO:0000259" key="6">
    <source>
        <dbReference type="SMART" id="SM00355"/>
    </source>
</evidence>
<evidence type="ECO:0000313" key="8">
    <source>
        <dbReference type="Proteomes" id="UP000006352"/>
    </source>
</evidence>
<evidence type="ECO:0000256" key="4">
    <source>
        <dbReference type="ARBA" id="ARBA00022833"/>
    </source>
</evidence>
<gene>
    <name evidence="7" type="ORF">FIBRA_02241</name>
</gene>
<keyword evidence="8" id="KW-1185">Reference proteome</keyword>
<proteinExistence type="predicted"/>
<dbReference type="GO" id="GO:0008270">
    <property type="term" value="F:zinc ion binding"/>
    <property type="evidence" value="ECO:0007669"/>
    <property type="project" value="UniProtKB-KW"/>
</dbReference>
<dbReference type="SMART" id="SM00355">
    <property type="entry name" value="ZnF_C2H2"/>
    <property type="match status" value="3"/>
</dbReference>
<keyword evidence="1" id="KW-0479">Metal-binding</keyword>
<feature type="compositionally biased region" description="Polar residues" evidence="5">
    <location>
        <begin position="540"/>
        <end position="549"/>
    </location>
</feature>
<feature type="domain" description="C2H2-type" evidence="6">
    <location>
        <begin position="462"/>
        <end position="489"/>
    </location>
</feature>
<feature type="region of interest" description="Disordered" evidence="5">
    <location>
        <begin position="167"/>
        <end position="208"/>
    </location>
</feature>
<feature type="region of interest" description="Disordered" evidence="5">
    <location>
        <begin position="355"/>
        <end position="379"/>
    </location>
</feature>
<reference evidence="7 8" key="1">
    <citation type="journal article" date="2012" name="Appl. Environ. Microbiol.">
        <title>Short-read sequencing for genomic analysis of the brown rot fungus Fibroporia radiculosa.</title>
        <authorList>
            <person name="Tang J.D."/>
            <person name="Perkins A.D."/>
            <person name="Sonstegard T.S."/>
            <person name="Schroeder S.G."/>
            <person name="Burgess S.C."/>
            <person name="Diehl S.V."/>
        </authorList>
    </citation>
    <scope>NUCLEOTIDE SEQUENCE [LARGE SCALE GENOMIC DNA]</scope>
    <source>
        <strain evidence="7 8">TFFH 294</strain>
    </source>
</reference>
<dbReference type="PANTHER" id="PTHR23057">
    <property type="entry name" value="JUXTAPOSED WITH ANOTHER ZINC FINGER PROTEIN 1"/>
    <property type="match status" value="1"/>
</dbReference>
<feature type="domain" description="C2H2-type" evidence="6">
    <location>
        <begin position="109"/>
        <end position="130"/>
    </location>
</feature>
<feature type="compositionally biased region" description="Low complexity" evidence="5">
    <location>
        <begin position="355"/>
        <end position="366"/>
    </location>
</feature>
<dbReference type="GO" id="GO:0005634">
    <property type="term" value="C:nucleus"/>
    <property type="evidence" value="ECO:0007669"/>
    <property type="project" value="TreeGrafter"/>
</dbReference>
<dbReference type="RefSeq" id="XP_012179496.1">
    <property type="nucleotide sequence ID" value="XM_012324106.1"/>
</dbReference>
<keyword evidence="2" id="KW-0677">Repeat</keyword>
<dbReference type="HOGENOM" id="CLU_010535_1_0_1"/>
<evidence type="ECO:0000256" key="5">
    <source>
        <dbReference type="SAM" id="MobiDB-lite"/>
    </source>
</evidence>
<sequence length="594" mass="62854">MASAQPIAFQSSDHEDVAMGSSSFAGHNGSLTSASYSRRALIAGSPASFRVGSFTSHYFAGMSPGQLLGPLDPNEFKFGKMSSSIESDRGSIVNALNMFERQEELCRDYTCCGLHLTDLHALVDHFEENHVVVLDPYAPQASLQSTPLAGPSAQQVSYFPEHSTVPVAPTYPQGPFDPDDMELDMDHTSAPSSGASSPPDTPVSTPLSSYPSAFVYPGSHPSSTCPSPRSTPISAFDTTAVLPSRSGHSPLSVGFPPASRSTMGGRAEEAFNAYAGYSDYSSLLPGTVPSPTSTTSPDGSAVTDPNGQYTARSSCVTPALLLNSSASNTPEGTPASSRVASPVPVSSLRAVAAAPASTSVSPATAAGQTARASTTLSRPASSLLLSKPFRCPKPNCNKSYKQANGLKYHIQHGSCNFAPPKDLEQIQALLESKRSQKDNNEPMSESELREVEREAERRLRPYACGVGDCQRRYKNMNGLRYHYQHSGDHGAIGLALLASGQHECLQNSKSHSRHSTPSTAVNSAVSTTTSSPLASPPVSRPQTSTSNYAASALPPSYQSVAMVPPPYRVHPDQQQYSTMNGVTSLQMSYMASMT</sequence>
<name>J4G1G1_9APHY</name>
<evidence type="ECO:0000313" key="7">
    <source>
        <dbReference type="EMBL" id="CCM00213.1"/>
    </source>
</evidence>
<dbReference type="OrthoDB" id="3269380at2759"/>
<feature type="domain" description="C2H2-type" evidence="6">
    <location>
        <begin position="389"/>
        <end position="412"/>
    </location>
</feature>
<feature type="compositionally biased region" description="Low complexity" evidence="5">
    <location>
        <begin position="286"/>
        <end position="300"/>
    </location>
</feature>
<dbReference type="STRING" id="599839.J4G1G1"/>
<accession>J4G1G1</accession>
<dbReference type="InParanoid" id="J4G1G1"/>
<feature type="compositionally biased region" description="Low complexity" evidence="5">
    <location>
        <begin position="189"/>
        <end position="198"/>
    </location>
</feature>
<feature type="region of interest" description="Disordered" evidence="5">
    <location>
        <begin position="505"/>
        <end position="550"/>
    </location>
</feature>
<dbReference type="InterPro" id="IPR051580">
    <property type="entry name" value="ZnF-Chromatin_assoc"/>
</dbReference>
<feature type="compositionally biased region" description="Polar residues" evidence="5">
    <location>
        <begin position="370"/>
        <end position="379"/>
    </location>
</feature>
<dbReference type="Proteomes" id="UP000006352">
    <property type="component" value="Unassembled WGS sequence"/>
</dbReference>
<evidence type="ECO:0000256" key="3">
    <source>
        <dbReference type="ARBA" id="ARBA00022771"/>
    </source>
</evidence>
<dbReference type="EMBL" id="HE796971">
    <property type="protein sequence ID" value="CCM00213.1"/>
    <property type="molecule type" value="Genomic_DNA"/>
</dbReference>
<dbReference type="GeneID" id="24095124"/>
<protein>
    <recommendedName>
        <fullName evidence="6">C2H2-type domain-containing protein</fullName>
    </recommendedName>
</protein>
<evidence type="ECO:0000256" key="2">
    <source>
        <dbReference type="ARBA" id="ARBA00022737"/>
    </source>
</evidence>
<feature type="compositionally biased region" description="Low complexity" evidence="5">
    <location>
        <begin position="515"/>
        <end position="533"/>
    </location>
</feature>
<organism evidence="7 8">
    <name type="scientific">Fibroporia radiculosa</name>
    <dbReference type="NCBI Taxonomy" id="599839"/>
    <lineage>
        <taxon>Eukaryota</taxon>
        <taxon>Fungi</taxon>
        <taxon>Dikarya</taxon>
        <taxon>Basidiomycota</taxon>
        <taxon>Agaricomycotina</taxon>
        <taxon>Agaricomycetes</taxon>
        <taxon>Polyporales</taxon>
        <taxon>Fibroporiaceae</taxon>
        <taxon>Fibroporia</taxon>
    </lineage>
</organism>
<dbReference type="PANTHER" id="PTHR23057:SF0">
    <property type="entry name" value="JUXTAPOSED WITH ANOTHER ZINC FINGER PROTEIN 1"/>
    <property type="match status" value="1"/>
</dbReference>
<feature type="region of interest" description="Disordered" evidence="5">
    <location>
        <begin position="431"/>
        <end position="455"/>
    </location>
</feature>
<keyword evidence="4" id="KW-0862">Zinc</keyword>
<keyword evidence="3" id="KW-0863">Zinc-finger</keyword>
<evidence type="ECO:0000256" key="1">
    <source>
        <dbReference type="ARBA" id="ARBA00022723"/>
    </source>
</evidence>